<keyword evidence="6" id="KW-1185">Reference proteome</keyword>
<comment type="similarity">
    <text evidence="2">Belongs to the EspG family.</text>
</comment>
<proteinExistence type="inferred from homology"/>
<evidence type="ECO:0000256" key="1">
    <source>
        <dbReference type="ARBA" id="ARBA00004496"/>
    </source>
</evidence>
<keyword evidence="3" id="KW-0963">Cytoplasm</keyword>
<dbReference type="OrthoDB" id="3665265at2"/>
<protein>
    <submittedName>
        <fullName evidence="5">ESX secretion-associated protein EspG</fullName>
    </submittedName>
</protein>
<gene>
    <name evidence="5" type="ORF">GTS_47300</name>
</gene>
<keyword evidence="4" id="KW-0143">Chaperone</keyword>
<comment type="subcellular location">
    <subcellularLocation>
        <location evidence="1">Cytoplasm</location>
    </subcellularLocation>
</comment>
<reference evidence="6" key="1">
    <citation type="submission" date="2019-04" db="EMBL/GenBank/DDBJ databases">
        <title>Draft genome sequence of Pseudonocardiaceae bacterium SL3-2-4.</title>
        <authorList>
            <person name="Ningsih F."/>
            <person name="Yokota A."/>
            <person name="Sakai Y."/>
            <person name="Nanatani K."/>
            <person name="Yabe S."/>
            <person name="Oetari A."/>
            <person name="Sjamsuridzal W."/>
        </authorList>
    </citation>
    <scope>NUCLEOTIDE SEQUENCE [LARGE SCALE GENOMIC DNA]</scope>
    <source>
        <strain evidence="6">SL3-2-4</strain>
    </source>
</reference>
<dbReference type="RefSeq" id="WP_137816076.1">
    <property type="nucleotide sequence ID" value="NZ_BJFL01000034.1"/>
</dbReference>
<dbReference type="Pfam" id="PF14011">
    <property type="entry name" value="ESX-1_EspG"/>
    <property type="match status" value="1"/>
</dbReference>
<dbReference type="Proteomes" id="UP000298860">
    <property type="component" value="Unassembled WGS sequence"/>
</dbReference>
<dbReference type="AlphaFoldDB" id="A0A4D4JGS3"/>
<organism evidence="5 6">
    <name type="scientific">Gandjariella thermophila</name>
    <dbReference type="NCBI Taxonomy" id="1931992"/>
    <lineage>
        <taxon>Bacteria</taxon>
        <taxon>Bacillati</taxon>
        <taxon>Actinomycetota</taxon>
        <taxon>Actinomycetes</taxon>
        <taxon>Pseudonocardiales</taxon>
        <taxon>Pseudonocardiaceae</taxon>
        <taxon>Gandjariella</taxon>
    </lineage>
</organism>
<evidence type="ECO:0000256" key="3">
    <source>
        <dbReference type="ARBA" id="ARBA00022490"/>
    </source>
</evidence>
<accession>A0A4D4JGS3</accession>
<evidence type="ECO:0000256" key="2">
    <source>
        <dbReference type="ARBA" id="ARBA00006411"/>
    </source>
</evidence>
<evidence type="ECO:0000313" key="6">
    <source>
        <dbReference type="Proteomes" id="UP000298860"/>
    </source>
</evidence>
<dbReference type="InterPro" id="IPR025734">
    <property type="entry name" value="EspG"/>
</dbReference>
<dbReference type="EMBL" id="BJFL01000034">
    <property type="protein sequence ID" value="GDY33097.1"/>
    <property type="molecule type" value="Genomic_DNA"/>
</dbReference>
<evidence type="ECO:0000313" key="5">
    <source>
        <dbReference type="EMBL" id="GDY33097.1"/>
    </source>
</evidence>
<comment type="caution">
    <text evidence="5">The sequence shown here is derived from an EMBL/GenBank/DDBJ whole genome shotgun (WGS) entry which is preliminary data.</text>
</comment>
<sequence>MVVRHRVTISVRSYAAVWAAEELGPQHPALLAPLHTDEVPPPERVLQAGAELSRAGLFDERAGGLHPDLRHTFRLLARPSVEFYGWIVTQRPAANLSALAAWDGDGAVLAVLDGDTLTLSPVRPAMLAEALVDRLPQTPPAHGRSVTAPANELETQHEPGAAFAGTTGSKTSSPAARALQRLAAAPRTAAAQLYVAARDGASRRARNPYPLNVLDLPDGRWFMQHANTSGQVWVTAAPASTQSLVARLGEMRRALN</sequence>
<evidence type="ECO:0000256" key="4">
    <source>
        <dbReference type="ARBA" id="ARBA00023186"/>
    </source>
</evidence>
<name>A0A4D4JGS3_9PSEU</name>